<feature type="compositionally biased region" description="Basic and acidic residues" evidence="1">
    <location>
        <begin position="27"/>
        <end position="47"/>
    </location>
</feature>
<keyword evidence="3" id="KW-1185">Reference proteome</keyword>
<sequence length="78" mass="8864">MVRLVGIAWTPEDPDPQQLGSVRKISRCQEEGHLTGTAKMDESDVNRKGGLKRRQQLSRKTATQYTQDTFSTRCQDVQ</sequence>
<accession>A0AAV4HDD3</accession>
<dbReference type="EMBL" id="BMAT01005562">
    <property type="protein sequence ID" value="GFR95953.1"/>
    <property type="molecule type" value="Genomic_DNA"/>
</dbReference>
<comment type="caution">
    <text evidence="2">The sequence shown here is derived from an EMBL/GenBank/DDBJ whole genome shotgun (WGS) entry which is preliminary data.</text>
</comment>
<dbReference type="AlphaFoldDB" id="A0AAV4HDD3"/>
<feature type="region of interest" description="Disordered" evidence="1">
    <location>
        <begin position="1"/>
        <end position="78"/>
    </location>
</feature>
<feature type="compositionally biased region" description="Polar residues" evidence="1">
    <location>
        <begin position="58"/>
        <end position="78"/>
    </location>
</feature>
<name>A0AAV4HDD3_9GAST</name>
<dbReference type="Proteomes" id="UP000762676">
    <property type="component" value="Unassembled WGS sequence"/>
</dbReference>
<organism evidence="2 3">
    <name type="scientific">Elysia marginata</name>
    <dbReference type="NCBI Taxonomy" id="1093978"/>
    <lineage>
        <taxon>Eukaryota</taxon>
        <taxon>Metazoa</taxon>
        <taxon>Spiralia</taxon>
        <taxon>Lophotrochozoa</taxon>
        <taxon>Mollusca</taxon>
        <taxon>Gastropoda</taxon>
        <taxon>Heterobranchia</taxon>
        <taxon>Euthyneura</taxon>
        <taxon>Panpulmonata</taxon>
        <taxon>Sacoglossa</taxon>
        <taxon>Placobranchoidea</taxon>
        <taxon>Plakobranchidae</taxon>
        <taxon>Elysia</taxon>
    </lineage>
</organism>
<evidence type="ECO:0000313" key="3">
    <source>
        <dbReference type="Proteomes" id="UP000762676"/>
    </source>
</evidence>
<gene>
    <name evidence="2" type="ORF">ElyMa_002707700</name>
</gene>
<protein>
    <submittedName>
        <fullName evidence="2">Uncharacterized protein</fullName>
    </submittedName>
</protein>
<evidence type="ECO:0000313" key="2">
    <source>
        <dbReference type="EMBL" id="GFR95953.1"/>
    </source>
</evidence>
<proteinExistence type="predicted"/>
<evidence type="ECO:0000256" key="1">
    <source>
        <dbReference type="SAM" id="MobiDB-lite"/>
    </source>
</evidence>
<reference evidence="2 3" key="1">
    <citation type="journal article" date="2021" name="Elife">
        <title>Chloroplast acquisition without the gene transfer in kleptoplastic sea slugs, Plakobranchus ocellatus.</title>
        <authorList>
            <person name="Maeda T."/>
            <person name="Takahashi S."/>
            <person name="Yoshida T."/>
            <person name="Shimamura S."/>
            <person name="Takaki Y."/>
            <person name="Nagai Y."/>
            <person name="Toyoda A."/>
            <person name="Suzuki Y."/>
            <person name="Arimoto A."/>
            <person name="Ishii H."/>
            <person name="Satoh N."/>
            <person name="Nishiyama T."/>
            <person name="Hasebe M."/>
            <person name="Maruyama T."/>
            <person name="Minagawa J."/>
            <person name="Obokata J."/>
            <person name="Shigenobu S."/>
        </authorList>
    </citation>
    <scope>NUCLEOTIDE SEQUENCE [LARGE SCALE GENOMIC DNA]</scope>
</reference>